<accession>A0A2K9VHW5</accession>
<dbReference type="Proteomes" id="UP000241341">
    <property type="component" value="Segment"/>
</dbReference>
<gene>
    <name evidence="1" type="ORF">PsPhPollyC_gp19</name>
</gene>
<evidence type="ECO:0000313" key="1">
    <source>
        <dbReference type="EMBL" id="AUV61941.1"/>
    </source>
</evidence>
<dbReference type="EMBL" id="MG775261">
    <property type="protein sequence ID" value="AUV61941.1"/>
    <property type="molecule type" value="Genomic_DNA"/>
</dbReference>
<dbReference type="OrthoDB" id="35503at10239"/>
<keyword evidence="2" id="KW-1185">Reference proteome</keyword>
<organism evidence="1 2">
    <name type="scientific">Pseudomonas phage PollyC</name>
    <dbReference type="NCBI Taxonomy" id="2079290"/>
    <lineage>
        <taxon>Viruses</taxon>
        <taxon>Duplodnaviria</taxon>
        <taxon>Heunggongvirae</taxon>
        <taxon>Uroviricota</taxon>
        <taxon>Caudoviricetes</taxon>
        <taxon>Autographivirales</taxon>
        <taxon>Autonotataviridae</taxon>
        <taxon>Pollyceevirus</taxon>
        <taxon>Pollyceevirus pollyC</taxon>
    </lineage>
</organism>
<proteinExistence type="predicted"/>
<evidence type="ECO:0000313" key="2">
    <source>
        <dbReference type="Proteomes" id="UP000241341"/>
    </source>
</evidence>
<reference evidence="1 2" key="1">
    <citation type="submission" date="2018-01" db="EMBL/GenBank/DDBJ databases">
        <title>Pseudomonas phages infecting Pseudomonas sp. isolated from Prunus avium.</title>
        <authorList>
            <person name="Colberg O."/>
            <person name="Byth Carstens A."/>
        </authorList>
    </citation>
    <scope>NUCLEOTIDE SEQUENCE [LARGE SCALE GENOMIC DNA]</scope>
</reference>
<evidence type="ECO:0008006" key="3">
    <source>
        <dbReference type="Google" id="ProtNLM"/>
    </source>
</evidence>
<protein>
    <recommendedName>
        <fullName evidence="3">Scaffolding protein</fullName>
    </recommendedName>
</protein>
<sequence>MKFLNMMLTGFGYSRLMLDEADGAGGDLPGGVVTEPVVAPKTEPAVPAEQAKAPEGKPFEATGNQKVDYALEVIGKAGITNEHPAVAAAVETGDFGMLQHALEAAGVPGAGGLVTMLKAEYDADFAKGEEVVKGIQADVAAIAGGEEQWNEVAGFIRDNGTDEELDVLREMLGNPKMHKIAATYMTNLYNSAGGEKPVQQDVQREEYRGAPAPQRQPAEPLSRQQFAAESDKLYRKYGSEYESSQEYRALAARLR</sequence>
<name>A0A2K9VHW5_9CAUD</name>